<dbReference type="PANTHER" id="PTHR16056">
    <property type="entry name" value="REGULATOR OF MICROTUBULE DYNAMICS PROTEIN"/>
    <property type="match status" value="1"/>
</dbReference>
<evidence type="ECO:0000256" key="3">
    <source>
        <dbReference type="ARBA" id="ARBA00006427"/>
    </source>
</evidence>
<feature type="compositionally biased region" description="Basic residues" evidence="6">
    <location>
        <begin position="18"/>
        <end position="27"/>
    </location>
</feature>
<evidence type="ECO:0000256" key="1">
    <source>
        <dbReference type="ARBA" id="ARBA00002355"/>
    </source>
</evidence>
<evidence type="ECO:0000256" key="6">
    <source>
        <dbReference type="SAM" id="MobiDB-lite"/>
    </source>
</evidence>
<evidence type="ECO:0000313" key="9">
    <source>
        <dbReference type="Proteomes" id="UP000799767"/>
    </source>
</evidence>
<dbReference type="Proteomes" id="UP000799767">
    <property type="component" value="Unassembled WGS sequence"/>
</dbReference>
<dbReference type="EMBL" id="MU001641">
    <property type="protein sequence ID" value="KAF2479383.1"/>
    <property type="molecule type" value="Genomic_DNA"/>
</dbReference>
<organism evidence="8 9">
    <name type="scientific">Neohortaea acidophila</name>
    <dbReference type="NCBI Taxonomy" id="245834"/>
    <lineage>
        <taxon>Eukaryota</taxon>
        <taxon>Fungi</taxon>
        <taxon>Dikarya</taxon>
        <taxon>Ascomycota</taxon>
        <taxon>Pezizomycotina</taxon>
        <taxon>Dothideomycetes</taxon>
        <taxon>Dothideomycetidae</taxon>
        <taxon>Mycosphaerellales</taxon>
        <taxon>Teratosphaeriaceae</taxon>
        <taxon>Neohortaea</taxon>
    </lineage>
</organism>
<keyword evidence="5" id="KW-0690">Ribosome biogenesis</keyword>
<keyword evidence="9" id="KW-1185">Reference proteome</keyword>
<dbReference type="GO" id="GO:0120330">
    <property type="term" value="C:rixosome complex"/>
    <property type="evidence" value="ECO:0007669"/>
    <property type="project" value="UniProtKB-UniRule"/>
</dbReference>
<name>A0A6A6PIM6_9PEZI</name>
<evidence type="ECO:0000256" key="2">
    <source>
        <dbReference type="ARBA" id="ARBA00004123"/>
    </source>
</evidence>
<dbReference type="Pfam" id="PF12333">
    <property type="entry name" value="Ipi1_N"/>
    <property type="match status" value="1"/>
</dbReference>
<keyword evidence="5" id="KW-0698">rRNA processing</keyword>
<dbReference type="SUPFAM" id="SSF48371">
    <property type="entry name" value="ARM repeat"/>
    <property type="match status" value="1"/>
</dbReference>
<evidence type="ECO:0000256" key="4">
    <source>
        <dbReference type="ARBA" id="ARBA00023242"/>
    </source>
</evidence>
<comment type="subunit">
    <text evidence="5">Component of the RIX1 complex.</text>
</comment>
<dbReference type="GeneID" id="54479319"/>
<feature type="region of interest" description="Disordered" evidence="6">
    <location>
        <begin position="1"/>
        <end position="33"/>
    </location>
</feature>
<keyword evidence="4 5" id="KW-0539">Nucleus</keyword>
<comment type="subcellular location">
    <subcellularLocation>
        <location evidence="2 5">Nucleus</location>
    </subcellularLocation>
</comment>
<evidence type="ECO:0000313" key="8">
    <source>
        <dbReference type="EMBL" id="KAF2479383.1"/>
    </source>
</evidence>
<dbReference type="InterPro" id="IPR024679">
    <property type="entry name" value="Ipi1_N"/>
</dbReference>
<protein>
    <recommendedName>
        <fullName evidence="5">Pre-rRNA-processing protein</fullName>
    </recommendedName>
</protein>
<accession>A0A6A6PIM6</accession>
<dbReference type="GO" id="GO:0006364">
    <property type="term" value="P:rRNA processing"/>
    <property type="evidence" value="ECO:0007669"/>
    <property type="project" value="UniProtKB-UniRule"/>
</dbReference>
<dbReference type="GO" id="GO:0005634">
    <property type="term" value="C:nucleus"/>
    <property type="evidence" value="ECO:0007669"/>
    <property type="project" value="UniProtKB-SubCell"/>
</dbReference>
<proteinExistence type="inferred from homology"/>
<comment type="similarity">
    <text evidence="3 5">Belongs to the IPI1/TEX10 family.</text>
</comment>
<feature type="domain" description="Pre-rRNA-processing protein Ipi1 N-terminal" evidence="7">
    <location>
        <begin position="132"/>
        <end position="233"/>
    </location>
</feature>
<evidence type="ECO:0000259" key="7">
    <source>
        <dbReference type="Pfam" id="PF12333"/>
    </source>
</evidence>
<sequence>MGSSAKKKKEKKKDFQKTKLKVGKARPKNTNATDTSFASKSIVFKQQNLTESARDSATLAAHNLSLLGSKNETQRKDALIFFTSLCADHEETMAVSPTVIAGKAMPLVLDGSAQVRTQLLKLLRALSTRGDLGAVVDQLLLYARAGMAHLSSEIRLSSLDVLNWMLEGENALAVVSSAGGWIKTLRTFQNLLSWHGEVLTGNAGGKWSTSKSTSNLGSSKLLVHQLTTLSRFLHVGLVRPSLQEEAEAAAQRAAALFPLWHTDAHLLPTKSNPFGYLNLFGAVRDVESEVYEDAEQRAEIFVELGVYAACVRGAKEARKEAGEVGRAAALVEKALKLVDGG</sequence>
<dbReference type="AlphaFoldDB" id="A0A6A6PIM6"/>
<dbReference type="RefSeq" id="XP_033585953.1">
    <property type="nucleotide sequence ID" value="XM_033738317.1"/>
</dbReference>
<dbReference type="OrthoDB" id="361362at2759"/>
<gene>
    <name evidence="8" type="ORF">BDY17DRAFT_37373</name>
</gene>
<comment type="function">
    <text evidence="1 5">Component of the RIX1 complex required for processing of ITS2 sequences from 35S pre-rRNA.</text>
</comment>
<dbReference type="PANTHER" id="PTHR16056:SF2">
    <property type="entry name" value="TESTIS-EXPRESSED PROTEIN 10"/>
    <property type="match status" value="1"/>
</dbReference>
<reference evidence="8" key="1">
    <citation type="journal article" date="2020" name="Stud. Mycol.">
        <title>101 Dothideomycetes genomes: a test case for predicting lifestyles and emergence of pathogens.</title>
        <authorList>
            <person name="Haridas S."/>
            <person name="Albert R."/>
            <person name="Binder M."/>
            <person name="Bloem J."/>
            <person name="Labutti K."/>
            <person name="Salamov A."/>
            <person name="Andreopoulos B."/>
            <person name="Baker S."/>
            <person name="Barry K."/>
            <person name="Bills G."/>
            <person name="Bluhm B."/>
            <person name="Cannon C."/>
            <person name="Castanera R."/>
            <person name="Culley D."/>
            <person name="Daum C."/>
            <person name="Ezra D."/>
            <person name="Gonzalez J."/>
            <person name="Henrissat B."/>
            <person name="Kuo A."/>
            <person name="Liang C."/>
            <person name="Lipzen A."/>
            <person name="Lutzoni F."/>
            <person name="Magnuson J."/>
            <person name="Mondo S."/>
            <person name="Nolan M."/>
            <person name="Ohm R."/>
            <person name="Pangilinan J."/>
            <person name="Park H.-J."/>
            <person name="Ramirez L."/>
            <person name="Alfaro M."/>
            <person name="Sun H."/>
            <person name="Tritt A."/>
            <person name="Yoshinaga Y."/>
            <person name="Zwiers L.-H."/>
            <person name="Turgeon B."/>
            <person name="Goodwin S."/>
            <person name="Spatafora J."/>
            <person name="Crous P."/>
            <person name="Grigoriev I."/>
        </authorList>
    </citation>
    <scope>NUCLEOTIDE SEQUENCE</scope>
    <source>
        <strain evidence="8">CBS 113389</strain>
    </source>
</reference>
<dbReference type="InterPro" id="IPR016024">
    <property type="entry name" value="ARM-type_fold"/>
</dbReference>
<evidence type="ECO:0000256" key="5">
    <source>
        <dbReference type="RuleBase" id="RU368021"/>
    </source>
</evidence>
<feature type="compositionally biased region" description="Basic residues" evidence="6">
    <location>
        <begin position="1"/>
        <end position="11"/>
    </location>
</feature>